<dbReference type="InterPro" id="IPR043131">
    <property type="entry name" value="BCAT-like_N"/>
</dbReference>
<comment type="pathway">
    <text evidence="3">Amino-acid biosynthesis; L-isoleucine biosynthesis; L-isoleucine from 2-oxobutanoate: step 4/4.</text>
</comment>
<dbReference type="GO" id="GO:0008652">
    <property type="term" value="P:amino acid biosynthetic process"/>
    <property type="evidence" value="ECO:0007669"/>
    <property type="project" value="UniProtKB-ARBA"/>
</dbReference>
<dbReference type="InterPro" id="IPR001544">
    <property type="entry name" value="Aminotrans_IV"/>
</dbReference>
<keyword evidence="10" id="KW-0028">Amino-acid biosynthesis</keyword>
<evidence type="ECO:0000256" key="1">
    <source>
        <dbReference type="ARBA" id="ARBA00001933"/>
    </source>
</evidence>
<dbReference type="InterPro" id="IPR050571">
    <property type="entry name" value="Class-IV_PLP-Dep_Aminotrnsfr"/>
</dbReference>
<sequence length="284" mass="30784">MIWLNGNFEDSGKISPSDRGFLLGDGVFETLYATGTGVVYFDQHWQRLITALEVVDINIPYSPNDIQNVCQELINHMHGVTNGENNNNQLQPFVLRLSVSRGNGGRGLAINPDAQPSWLITAALCPPPPQSVTLHVSTLCRPSTNLTSRIKSLSYMDNILARKEATSAGADEALLLNEAGLVCCAAASNIFIFKNNNWITPPISDGTLDGIIRGEILNMGKLDGAPIREESLTLAQVQEADYIFICNSLTGAVPVVEINGLPKEKSPAMQAISEIHKSEKVIDT</sequence>
<dbReference type="Gene3D" id="3.20.10.10">
    <property type="entry name" value="D-amino Acid Aminotransferase, subunit A, domain 2"/>
    <property type="match status" value="1"/>
</dbReference>
<dbReference type="Proteomes" id="UP000252289">
    <property type="component" value="Unassembled WGS sequence"/>
</dbReference>
<dbReference type="PANTHER" id="PTHR42743">
    <property type="entry name" value="AMINO-ACID AMINOTRANSFERASE"/>
    <property type="match status" value="1"/>
</dbReference>
<organism evidence="14 15">
    <name type="scientific">PS1 clade bacterium</name>
    <dbReference type="NCBI Taxonomy" id="2175152"/>
    <lineage>
        <taxon>Bacteria</taxon>
        <taxon>Pseudomonadati</taxon>
        <taxon>Pseudomonadota</taxon>
        <taxon>Alphaproteobacteria</taxon>
        <taxon>PS1 clade</taxon>
    </lineage>
</organism>
<evidence type="ECO:0000313" key="15">
    <source>
        <dbReference type="Proteomes" id="UP000252289"/>
    </source>
</evidence>
<comment type="similarity">
    <text evidence="6">Belongs to the class-IV pyridoxal-phosphate-dependent aminotransferase family.</text>
</comment>
<evidence type="ECO:0000256" key="6">
    <source>
        <dbReference type="ARBA" id="ARBA00009320"/>
    </source>
</evidence>
<evidence type="ECO:0000256" key="13">
    <source>
        <dbReference type="ARBA" id="ARBA00049229"/>
    </source>
</evidence>
<dbReference type="InterPro" id="IPR043132">
    <property type="entry name" value="BCAT-like_C"/>
</dbReference>
<gene>
    <name evidence="14" type="ORF">DBW64_04160</name>
</gene>
<evidence type="ECO:0000256" key="11">
    <source>
        <dbReference type="ARBA" id="ARBA00048212"/>
    </source>
</evidence>
<reference evidence="14 15" key="1">
    <citation type="journal article" date="2018" name="Microbiome">
        <title>Fine metagenomic profile of the Mediterranean stratified and mixed water columns revealed by assembly and recruitment.</title>
        <authorList>
            <person name="Haro-Moreno J.M."/>
            <person name="Lopez-Perez M."/>
            <person name="De La Torre J.R."/>
            <person name="Picazo A."/>
            <person name="Camacho A."/>
            <person name="Rodriguez-Valera F."/>
        </authorList>
    </citation>
    <scope>NUCLEOTIDE SEQUENCE [LARGE SCALE GENOMIC DNA]</scope>
    <source>
        <strain evidence="14">MED-G50</strain>
    </source>
</reference>
<dbReference type="CDD" id="cd00449">
    <property type="entry name" value="PLPDE_IV"/>
    <property type="match status" value="1"/>
</dbReference>
<dbReference type="InterPro" id="IPR036038">
    <property type="entry name" value="Aminotransferase-like"/>
</dbReference>
<dbReference type="Pfam" id="PF01063">
    <property type="entry name" value="Aminotran_4"/>
    <property type="match status" value="1"/>
</dbReference>
<dbReference type="EMBL" id="QOQK01000018">
    <property type="protein sequence ID" value="RCL84241.1"/>
    <property type="molecule type" value="Genomic_DNA"/>
</dbReference>
<comment type="catalytic activity">
    <reaction evidence="11">
        <text>L-valine + 2-oxoglutarate = 3-methyl-2-oxobutanoate + L-glutamate</text>
        <dbReference type="Rhea" id="RHEA:24813"/>
        <dbReference type="ChEBI" id="CHEBI:11851"/>
        <dbReference type="ChEBI" id="CHEBI:16810"/>
        <dbReference type="ChEBI" id="CHEBI:29985"/>
        <dbReference type="ChEBI" id="CHEBI:57762"/>
        <dbReference type="EC" id="2.6.1.42"/>
    </reaction>
</comment>
<accession>A0A368ELZ5</accession>
<dbReference type="GO" id="GO:0009082">
    <property type="term" value="P:branched-chain amino acid biosynthetic process"/>
    <property type="evidence" value="ECO:0007669"/>
    <property type="project" value="UniProtKB-KW"/>
</dbReference>
<comment type="pathway">
    <text evidence="5">Amino-acid biosynthesis; L-leucine biosynthesis; L-leucine from 3-methyl-2-oxobutanoate: step 4/4.</text>
</comment>
<evidence type="ECO:0000256" key="2">
    <source>
        <dbReference type="ARBA" id="ARBA00003109"/>
    </source>
</evidence>
<dbReference type="FunFam" id="3.20.10.10:FF:000002">
    <property type="entry name" value="D-alanine aminotransferase"/>
    <property type="match status" value="1"/>
</dbReference>
<keyword evidence="9" id="KW-0663">Pyridoxal phosphate</keyword>
<dbReference type="EC" id="2.6.1.42" evidence="7"/>
<protein>
    <recommendedName>
        <fullName evidence="8">Probable branched-chain-amino-acid aminotransferase</fullName>
        <ecNumber evidence="7">2.6.1.42</ecNumber>
    </recommendedName>
</protein>
<name>A0A368ELZ5_9PROT</name>
<comment type="function">
    <text evidence="2">Acts on leucine, isoleucine and valine.</text>
</comment>
<proteinExistence type="inferred from homology"/>
<evidence type="ECO:0000256" key="3">
    <source>
        <dbReference type="ARBA" id="ARBA00004824"/>
    </source>
</evidence>
<comment type="catalytic activity">
    <reaction evidence="13">
        <text>L-leucine + 2-oxoglutarate = 4-methyl-2-oxopentanoate + L-glutamate</text>
        <dbReference type="Rhea" id="RHEA:18321"/>
        <dbReference type="ChEBI" id="CHEBI:16810"/>
        <dbReference type="ChEBI" id="CHEBI:17865"/>
        <dbReference type="ChEBI" id="CHEBI:29985"/>
        <dbReference type="ChEBI" id="CHEBI:57427"/>
        <dbReference type="EC" id="2.6.1.42"/>
    </reaction>
</comment>
<evidence type="ECO:0000256" key="7">
    <source>
        <dbReference type="ARBA" id="ARBA00013053"/>
    </source>
</evidence>
<dbReference type="PANTHER" id="PTHR42743:SF11">
    <property type="entry name" value="AMINODEOXYCHORISMATE LYASE"/>
    <property type="match status" value="1"/>
</dbReference>
<comment type="catalytic activity">
    <reaction evidence="12">
        <text>L-isoleucine + 2-oxoglutarate = (S)-3-methyl-2-oxopentanoate + L-glutamate</text>
        <dbReference type="Rhea" id="RHEA:24801"/>
        <dbReference type="ChEBI" id="CHEBI:16810"/>
        <dbReference type="ChEBI" id="CHEBI:29985"/>
        <dbReference type="ChEBI" id="CHEBI:35146"/>
        <dbReference type="ChEBI" id="CHEBI:58045"/>
        <dbReference type="EC" id="2.6.1.42"/>
    </reaction>
</comment>
<dbReference type="AlphaFoldDB" id="A0A368ELZ5"/>
<comment type="caution">
    <text evidence="14">The sequence shown here is derived from an EMBL/GenBank/DDBJ whole genome shotgun (WGS) entry which is preliminary data.</text>
</comment>
<evidence type="ECO:0000313" key="14">
    <source>
        <dbReference type="EMBL" id="RCL84241.1"/>
    </source>
</evidence>
<dbReference type="SUPFAM" id="SSF56752">
    <property type="entry name" value="D-aminoacid aminotransferase-like PLP-dependent enzymes"/>
    <property type="match status" value="1"/>
</dbReference>
<evidence type="ECO:0000256" key="8">
    <source>
        <dbReference type="ARBA" id="ARBA00014472"/>
    </source>
</evidence>
<dbReference type="Gene3D" id="3.30.470.10">
    <property type="match status" value="1"/>
</dbReference>
<evidence type="ECO:0000256" key="10">
    <source>
        <dbReference type="ARBA" id="ARBA00023304"/>
    </source>
</evidence>
<keyword evidence="10" id="KW-0100">Branched-chain amino acid biosynthesis</keyword>
<dbReference type="GO" id="GO:0004084">
    <property type="term" value="F:branched-chain-amino-acid transaminase activity"/>
    <property type="evidence" value="ECO:0007669"/>
    <property type="project" value="UniProtKB-EC"/>
</dbReference>
<evidence type="ECO:0000256" key="12">
    <source>
        <dbReference type="ARBA" id="ARBA00048798"/>
    </source>
</evidence>
<comment type="pathway">
    <text evidence="4">Amino-acid biosynthesis; L-valine biosynthesis; L-valine from pyruvate: step 4/4.</text>
</comment>
<evidence type="ECO:0000256" key="4">
    <source>
        <dbReference type="ARBA" id="ARBA00004931"/>
    </source>
</evidence>
<evidence type="ECO:0000256" key="5">
    <source>
        <dbReference type="ARBA" id="ARBA00005072"/>
    </source>
</evidence>
<evidence type="ECO:0000256" key="9">
    <source>
        <dbReference type="ARBA" id="ARBA00022898"/>
    </source>
</evidence>
<comment type="cofactor">
    <cofactor evidence="1">
        <name>pyridoxal 5'-phosphate</name>
        <dbReference type="ChEBI" id="CHEBI:597326"/>
    </cofactor>
</comment>